<feature type="signal peptide" evidence="1">
    <location>
        <begin position="1"/>
        <end position="26"/>
    </location>
</feature>
<proteinExistence type="predicted"/>
<comment type="caution">
    <text evidence="3">The sequence shown here is derived from an EMBL/GenBank/DDBJ whole genome shotgun (WGS) entry which is preliminary data.</text>
</comment>
<dbReference type="PANTHER" id="PTHR34315:SF1">
    <property type="entry name" value="INTRADIOL RING-CLEAVAGE DIOXYGENASES DOMAIN-CONTAINING PROTEIN-RELATED"/>
    <property type="match status" value="1"/>
</dbReference>
<dbReference type="SUPFAM" id="SSF49482">
    <property type="entry name" value="Aromatic compound dioxygenase"/>
    <property type="match status" value="1"/>
</dbReference>
<protein>
    <recommendedName>
        <fullName evidence="2">Intradiol ring-cleavage dioxygenases domain-containing protein</fullName>
    </recommendedName>
</protein>
<name>A0A179S5B9_9HYPH</name>
<dbReference type="InterPro" id="IPR015889">
    <property type="entry name" value="Intradiol_dOase_core"/>
</dbReference>
<dbReference type="InterPro" id="IPR000627">
    <property type="entry name" value="Intradiol_dOase_C"/>
</dbReference>
<evidence type="ECO:0000313" key="4">
    <source>
        <dbReference type="Proteomes" id="UP000078316"/>
    </source>
</evidence>
<dbReference type="CDD" id="cd03457">
    <property type="entry name" value="intradiol_dioxygenase_like"/>
    <property type="match status" value="1"/>
</dbReference>
<keyword evidence="1" id="KW-0732">Signal</keyword>
<evidence type="ECO:0000256" key="1">
    <source>
        <dbReference type="SAM" id="SignalP"/>
    </source>
</evidence>
<evidence type="ECO:0000313" key="3">
    <source>
        <dbReference type="EMBL" id="OAS20084.1"/>
    </source>
</evidence>
<dbReference type="RefSeq" id="WP_053082305.1">
    <property type="nucleotide sequence ID" value="NZ_LWHQ01000047.1"/>
</dbReference>
<dbReference type="AlphaFoldDB" id="A0A179S5B9"/>
<dbReference type="Pfam" id="PF00775">
    <property type="entry name" value="Dioxygenase_C"/>
    <property type="match status" value="1"/>
</dbReference>
<feature type="chain" id="PRO_5008105620" description="Intradiol ring-cleavage dioxygenases domain-containing protein" evidence="1">
    <location>
        <begin position="27"/>
        <end position="223"/>
    </location>
</feature>
<gene>
    <name evidence="3" type="ORF">A5481_23555</name>
</gene>
<dbReference type="STRING" id="427683.A5481_23555"/>
<evidence type="ECO:0000259" key="2">
    <source>
        <dbReference type="Pfam" id="PF00775"/>
    </source>
</evidence>
<dbReference type="OrthoDB" id="9805815at2"/>
<reference evidence="3 4" key="1">
    <citation type="submission" date="2016-04" db="EMBL/GenBank/DDBJ databases">
        <authorList>
            <person name="Evans L.H."/>
            <person name="Alamgir A."/>
            <person name="Owens N."/>
            <person name="Weber N.D."/>
            <person name="Virtaneva K."/>
            <person name="Barbian K."/>
            <person name="Babar A."/>
            <person name="Rosenke K."/>
        </authorList>
    </citation>
    <scope>NUCLEOTIDE SEQUENCE [LARGE SCALE GENOMIC DNA]</scope>
    <source>
        <strain evidence="3 4">PMB02</strain>
    </source>
</reference>
<feature type="domain" description="Intradiol ring-cleavage dioxygenases" evidence="2">
    <location>
        <begin position="47"/>
        <end position="157"/>
    </location>
</feature>
<accession>A0A179S5B9</accession>
<dbReference type="GO" id="GO:0008199">
    <property type="term" value="F:ferric iron binding"/>
    <property type="evidence" value="ECO:0007669"/>
    <property type="project" value="InterPro"/>
</dbReference>
<dbReference type="GO" id="GO:0016702">
    <property type="term" value="F:oxidoreductase activity, acting on single donors with incorporation of molecular oxygen, incorporation of two atoms of oxygen"/>
    <property type="evidence" value="ECO:0007669"/>
    <property type="project" value="InterPro"/>
</dbReference>
<dbReference type="EMBL" id="LWHQ01000047">
    <property type="protein sequence ID" value="OAS20084.1"/>
    <property type="molecule type" value="Genomic_DNA"/>
</dbReference>
<dbReference type="Proteomes" id="UP000078316">
    <property type="component" value="Unassembled WGS sequence"/>
</dbReference>
<dbReference type="PANTHER" id="PTHR34315">
    <property type="match status" value="1"/>
</dbReference>
<organism evidence="3 4">
    <name type="scientific">Methylobacterium platani</name>
    <dbReference type="NCBI Taxonomy" id="427683"/>
    <lineage>
        <taxon>Bacteria</taxon>
        <taxon>Pseudomonadati</taxon>
        <taxon>Pseudomonadota</taxon>
        <taxon>Alphaproteobacteria</taxon>
        <taxon>Hyphomicrobiales</taxon>
        <taxon>Methylobacteriaceae</taxon>
        <taxon>Methylobacterium</taxon>
    </lineage>
</organism>
<sequence length="223" mass="24073">MPDRPTRRVMLGTLAAGLLAPRPVQATCLLTPQAVEGPFYLDPRLLRSDIREDRDGTPLAVSLQVVTLRDCAALPEARVDLWHADAQGRYSGYPGQGDRGASTVGRTFLRGTQVADRAGRVAFRTIYPGWYPGRTPHLHVKVILGGRTALTGQIYFPDAVSDKVYAGSAYAGRPRRGRIGNARDVLLRQDDPEGRGIATVRPVAEGQGGGGYEAALTLVMKRA</sequence>
<dbReference type="Gene3D" id="2.60.130.10">
    <property type="entry name" value="Aromatic compound dioxygenase"/>
    <property type="match status" value="1"/>
</dbReference>